<reference evidence="3 4" key="1">
    <citation type="submission" date="2018-03" db="EMBL/GenBank/DDBJ databases">
        <title>Genomic Encyclopedia of Type Strains, Phase III (KMG-III): the genomes of soil and plant-associated and newly described type strains.</title>
        <authorList>
            <person name="Whitman W."/>
        </authorList>
    </citation>
    <scope>NUCLEOTIDE SEQUENCE [LARGE SCALE GENOMIC DNA]</scope>
    <source>
        <strain evidence="3 4">CGMCC 1.12700</strain>
    </source>
</reference>
<dbReference type="RefSeq" id="WP_106524107.1">
    <property type="nucleotide sequence ID" value="NZ_PYGD01000007.1"/>
</dbReference>
<name>A0A2P8D0U2_9BACT</name>
<protein>
    <submittedName>
        <fullName evidence="3">Single-stranded DNA-binding protein</fullName>
    </submittedName>
</protein>
<keyword evidence="4" id="KW-1185">Reference proteome</keyword>
<gene>
    <name evidence="3" type="ORF">B0I18_107254</name>
</gene>
<dbReference type="InterPro" id="IPR000424">
    <property type="entry name" value="Primosome_PriB/ssb"/>
</dbReference>
<dbReference type="AlphaFoldDB" id="A0A2P8D0U2"/>
<evidence type="ECO:0000313" key="4">
    <source>
        <dbReference type="Proteomes" id="UP000240572"/>
    </source>
</evidence>
<organism evidence="3 4">
    <name type="scientific">Taibaiella chishuiensis</name>
    <dbReference type="NCBI Taxonomy" id="1434707"/>
    <lineage>
        <taxon>Bacteria</taxon>
        <taxon>Pseudomonadati</taxon>
        <taxon>Bacteroidota</taxon>
        <taxon>Chitinophagia</taxon>
        <taxon>Chitinophagales</taxon>
        <taxon>Chitinophagaceae</taxon>
        <taxon>Taibaiella</taxon>
    </lineage>
</organism>
<dbReference type="Proteomes" id="UP000240572">
    <property type="component" value="Unassembled WGS sequence"/>
</dbReference>
<dbReference type="InterPro" id="IPR012340">
    <property type="entry name" value="NA-bd_OB-fold"/>
</dbReference>
<proteinExistence type="predicted"/>
<dbReference type="OrthoDB" id="1265936at2"/>
<evidence type="ECO:0000313" key="3">
    <source>
        <dbReference type="EMBL" id="PSK90842.1"/>
    </source>
</evidence>
<dbReference type="GO" id="GO:0003697">
    <property type="term" value="F:single-stranded DNA binding"/>
    <property type="evidence" value="ECO:0007669"/>
    <property type="project" value="InterPro"/>
</dbReference>
<sequence>MKITGRITANATVNTTTNEKQVVNFSIAINNGGYRKDGEYKELTTFVNCSYWLDMAAAGKLQKGVEVQLKGHMGLHVYQNRQEQYTAG</sequence>
<dbReference type="SUPFAM" id="SSF50249">
    <property type="entry name" value="Nucleic acid-binding proteins"/>
    <property type="match status" value="1"/>
</dbReference>
<dbReference type="Pfam" id="PF00436">
    <property type="entry name" value="SSB"/>
    <property type="match status" value="1"/>
</dbReference>
<keyword evidence="1 2" id="KW-0238">DNA-binding</keyword>
<dbReference type="Gene3D" id="2.40.50.140">
    <property type="entry name" value="Nucleic acid-binding proteins"/>
    <property type="match status" value="1"/>
</dbReference>
<accession>A0A2P8D0U2</accession>
<comment type="caution">
    <text evidence="3">The sequence shown here is derived from an EMBL/GenBank/DDBJ whole genome shotgun (WGS) entry which is preliminary data.</text>
</comment>
<evidence type="ECO:0000256" key="1">
    <source>
        <dbReference type="ARBA" id="ARBA00023125"/>
    </source>
</evidence>
<dbReference type="PROSITE" id="PS50935">
    <property type="entry name" value="SSB"/>
    <property type="match status" value="1"/>
</dbReference>
<dbReference type="EMBL" id="PYGD01000007">
    <property type="protein sequence ID" value="PSK90842.1"/>
    <property type="molecule type" value="Genomic_DNA"/>
</dbReference>
<evidence type="ECO:0000256" key="2">
    <source>
        <dbReference type="PROSITE-ProRule" id="PRU00252"/>
    </source>
</evidence>